<evidence type="ECO:0000313" key="2">
    <source>
        <dbReference type="EMBL" id="RIA79500.1"/>
    </source>
</evidence>
<sequence>MVSFATFVILGSGNELVRGRYNGISSLGNEMDSGNEMASDSDKEILGSGNELGSGRYNGISSSDNELDFEFR</sequence>
<evidence type="ECO:0000256" key="1">
    <source>
        <dbReference type="SAM" id="MobiDB-lite"/>
    </source>
</evidence>
<organism evidence="2 3">
    <name type="scientific">Glomus cerebriforme</name>
    <dbReference type="NCBI Taxonomy" id="658196"/>
    <lineage>
        <taxon>Eukaryota</taxon>
        <taxon>Fungi</taxon>
        <taxon>Fungi incertae sedis</taxon>
        <taxon>Mucoromycota</taxon>
        <taxon>Glomeromycotina</taxon>
        <taxon>Glomeromycetes</taxon>
        <taxon>Glomerales</taxon>
        <taxon>Glomeraceae</taxon>
        <taxon>Glomus</taxon>
    </lineage>
</organism>
<keyword evidence="3" id="KW-1185">Reference proteome</keyword>
<reference evidence="2 3" key="1">
    <citation type="submission" date="2018-06" db="EMBL/GenBank/DDBJ databases">
        <title>Comparative genomics reveals the genomic features of Rhizophagus irregularis, R. cerebriforme, R. diaphanum and Gigaspora rosea, and their symbiotic lifestyle signature.</title>
        <authorList>
            <person name="Morin E."/>
            <person name="San Clemente H."/>
            <person name="Chen E.C.H."/>
            <person name="De La Providencia I."/>
            <person name="Hainaut M."/>
            <person name="Kuo A."/>
            <person name="Kohler A."/>
            <person name="Murat C."/>
            <person name="Tang N."/>
            <person name="Roy S."/>
            <person name="Loubradou J."/>
            <person name="Henrissat B."/>
            <person name="Grigoriev I.V."/>
            <person name="Corradi N."/>
            <person name="Roux C."/>
            <person name="Martin F.M."/>
        </authorList>
    </citation>
    <scope>NUCLEOTIDE SEQUENCE [LARGE SCALE GENOMIC DNA]</scope>
    <source>
        <strain evidence="2 3">DAOM 227022</strain>
    </source>
</reference>
<protein>
    <submittedName>
        <fullName evidence="2">Uncharacterized protein</fullName>
    </submittedName>
</protein>
<name>A0A397RZ44_9GLOM</name>
<comment type="caution">
    <text evidence="2">The sequence shown here is derived from an EMBL/GenBank/DDBJ whole genome shotgun (WGS) entry which is preliminary data.</text>
</comment>
<dbReference type="Proteomes" id="UP000265703">
    <property type="component" value="Unassembled WGS sequence"/>
</dbReference>
<gene>
    <name evidence="2" type="ORF">C1645_840534</name>
</gene>
<dbReference type="AlphaFoldDB" id="A0A397RZ44"/>
<feature type="region of interest" description="Disordered" evidence="1">
    <location>
        <begin position="28"/>
        <end position="50"/>
    </location>
</feature>
<proteinExistence type="predicted"/>
<evidence type="ECO:0000313" key="3">
    <source>
        <dbReference type="Proteomes" id="UP000265703"/>
    </source>
</evidence>
<dbReference type="EMBL" id="QKYT01001266">
    <property type="protein sequence ID" value="RIA79500.1"/>
    <property type="molecule type" value="Genomic_DNA"/>
</dbReference>
<accession>A0A397RZ44</accession>